<evidence type="ECO:0000313" key="6">
    <source>
        <dbReference type="EMBL" id="KAK5946397.1"/>
    </source>
</evidence>
<name>A0ABR0S0K1_9EURO</name>
<sequence>MNARCQCGLIRFRTPLDKPLKIYICHCLECQRQASSAYGVSLMFPSFDFPPDTVAHLKCYTRITSEGREKKCLFCENCGSRIVHYIEGQPYMTLKGCVEGLTREMMDGAAHIWVKRAIVEVPSGAEVWEGEPDGGTGDKI</sequence>
<dbReference type="InterPro" id="IPR006913">
    <property type="entry name" value="CENP-V/GFA"/>
</dbReference>
<dbReference type="RefSeq" id="XP_064734487.1">
    <property type="nucleotide sequence ID" value="XM_064868990.1"/>
</dbReference>
<keyword evidence="3" id="KW-0862">Zinc</keyword>
<evidence type="ECO:0000256" key="3">
    <source>
        <dbReference type="ARBA" id="ARBA00022833"/>
    </source>
</evidence>
<proteinExistence type="inferred from homology"/>
<dbReference type="Proteomes" id="UP001334248">
    <property type="component" value="Unassembled WGS sequence"/>
</dbReference>
<dbReference type="GeneID" id="89993989"/>
<dbReference type="PROSITE" id="PS51891">
    <property type="entry name" value="CENP_V_GFA"/>
    <property type="match status" value="1"/>
</dbReference>
<reference evidence="6 7" key="1">
    <citation type="journal article" date="2023" name="Res Sq">
        <title>Genomic and morphological characterization of Knufia obscura isolated from the Mars 2020 spacecraft assembly facility.</title>
        <authorList>
            <person name="Chander A.M."/>
            <person name="Teixeira M.M."/>
            <person name="Singh N.K."/>
            <person name="Williams M.P."/>
            <person name="Parker C.W."/>
            <person name="Leo P."/>
            <person name="Stajich J.E."/>
            <person name="Torok T."/>
            <person name="Tighe S."/>
            <person name="Mason C.E."/>
            <person name="Venkateswaran K."/>
        </authorList>
    </citation>
    <scope>NUCLEOTIDE SEQUENCE [LARGE SCALE GENOMIC DNA]</scope>
    <source>
        <strain evidence="6 7">CCFEE 5817</strain>
    </source>
</reference>
<evidence type="ECO:0000256" key="1">
    <source>
        <dbReference type="ARBA" id="ARBA00005495"/>
    </source>
</evidence>
<gene>
    <name evidence="6" type="ORF">PMZ80_000540</name>
</gene>
<evidence type="ECO:0000256" key="4">
    <source>
        <dbReference type="ARBA" id="ARBA00023239"/>
    </source>
</evidence>
<dbReference type="Pfam" id="PF04828">
    <property type="entry name" value="GFA"/>
    <property type="match status" value="1"/>
</dbReference>
<accession>A0ABR0S0K1</accession>
<dbReference type="EMBL" id="JAVHJV010000001">
    <property type="protein sequence ID" value="KAK5946397.1"/>
    <property type="molecule type" value="Genomic_DNA"/>
</dbReference>
<feature type="domain" description="CENP-V/GFA" evidence="5">
    <location>
        <begin position="1"/>
        <end position="129"/>
    </location>
</feature>
<dbReference type="SUPFAM" id="SSF51316">
    <property type="entry name" value="Mss4-like"/>
    <property type="match status" value="1"/>
</dbReference>
<comment type="similarity">
    <text evidence="1">Belongs to the Gfa family.</text>
</comment>
<comment type="caution">
    <text evidence="6">The sequence shown here is derived from an EMBL/GenBank/DDBJ whole genome shotgun (WGS) entry which is preliminary data.</text>
</comment>
<evidence type="ECO:0000313" key="7">
    <source>
        <dbReference type="Proteomes" id="UP001334248"/>
    </source>
</evidence>
<keyword evidence="2" id="KW-0479">Metal-binding</keyword>
<evidence type="ECO:0000256" key="2">
    <source>
        <dbReference type="ARBA" id="ARBA00022723"/>
    </source>
</evidence>
<organism evidence="6 7">
    <name type="scientific">Knufia obscura</name>
    <dbReference type="NCBI Taxonomy" id="1635080"/>
    <lineage>
        <taxon>Eukaryota</taxon>
        <taxon>Fungi</taxon>
        <taxon>Dikarya</taxon>
        <taxon>Ascomycota</taxon>
        <taxon>Pezizomycotina</taxon>
        <taxon>Eurotiomycetes</taxon>
        <taxon>Chaetothyriomycetidae</taxon>
        <taxon>Chaetothyriales</taxon>
        <taxon>Trichomeriaceae</taxon>
        <taxon>Knufia</taxon>
    </lineage>
</organism>
<dbReference type="InterPro" id="IPR011057">
    <property type="entry name" value="Mss4-like_sf"/>
</dbReference>
<dbReference type="PANTHER" id="PTHR33337:SF3">
    <property type="entry name" value="CENP-V_GFA DOMAIN-CONTAINING PROTEIN"/>
    <property type="match status" value="1"/>
</dbReference>
<dbReference type="PANTHER" id="PTHR33337">
    <property type="entry name" value="GFA DOMAIN-CONTAINING PROTEIN"/>
    <property type="match status" value="1"/>
</dbReference>
<dbReference type="Gene3D" id="3.90.1590.10">
    <property type="entry name" value="glutathione-dependent formaldehyde- activating enzyme (gfa)"/>
    <property type="match status" value="1"/>
</dbReference>
<protein>
    <recommendedName>
        <fullName evidence="5">CENP-V/GFA domain-containing protein</fullName>
    </recommendedName>
</protein>
<keyword evidence="7" id="KW-1185">Reference proteome</keyword>
<evidence type="ECO:0000259" key="5">
    <source>
        <dbReference type="PROSITE" id="PS51891"/>
    </source>
</evidence>
<keyword evidence="4" id="KW-0456">Lyase</keyword>